<proteinExistence type="predicted"/>
<accession>A0A225ND61</accession>
<dbReference type="OrthoDB" id="7658568at2"/>
<evidence type="ECO:0000313" key="3">
    <source>
        <dbReference type="Proteomes" id="UP000215377"/>
    </source>
</evidence>
<dbReference type="GO" id="GO:0007155">
    <property type="term" value="P:cell adhesion"/>
    <property type="evidence" value="ECO:0007669"/>
    <property type="project" value="InterPro"/>
</dbReference>
<dbReference type="SUPFAM" id="SSF141086">
    <property type="entry name" value="Agglutinin HPA-like"/>
    <property type="match status" value="1"/>
</dbReference>
<dbReference type="GO" id="GO:0030246">
    <property type="term" value="F:carbohydrate binding"/>
    <property type="evidence" value="ECO:0007669"/>
    <property type="project" value="InterPro"/>
</dbReference>
<dbReference type="Gene3D" id="2.60.40.2080">
    <property type="match status" value="1"/>
</dbReference>
<sequence length="116" mass="13264">MKQLRNHLVGIDQGEINLFSDFQDGGDMWTGRGPRERRGTVRFSSRFRQPPAVHVSVSLWDVDTESHMRADLSTANITPEGCEIVFRTWGDSRVARIRVAWMAIGELPHADDWQLD</sequence>
<dbReference type="RefSeq" id="WP_088652098.1">
    <property type="nucleotide sequence ID" value="NZ_AQQR01000015.1"/>
</dbReference>
<dbReference type="EMBL" id="AQQR01000015">
    <property type="protein sequence ID" value="OWU69528.1"/>
    <property type="molecule type" value="Genomic_DNA"/>
</dbReference>
<dbReference type="AlphaFoldDB" id="A0A225ND61"/>
<keyword evidence="3" id="KW-1185">Reference proteome</keyword>
<dbReference type="InterPro" id="IPR019019">
    <property type="entry name" value="H-type_lectin_domain"/>
</dbReference>
<dbReference type="InterPro" id="IPR037221">
    <property type="entry name" value="H-type_lectin_dom_sf"/>
</dbReference>
<evidence type="ECO:0000313" key="2">
    <source>
        <dbReference type="EMBL" id="OWU69528.1"/>
    </source>
</evidence>
<reference evidence="2 3" key="1">
    <citation type="submission" date="2013-04" db="EMBL/GenBank/DDBJ databases">
        <title>Oceanicola sp. 22II1-22F33 Genome Sequencing.</title>
        <authorList>
            <person name="Lai Q."/>
            <person name="Li G."/>
            <person name="Shao Z."/>
        </authorList>
    </citation>
    <scope>NUCLEOTIDE SEQUENCE [LARGE SCALE GENOMIC DNA]</scope>
    <source>
        <strain evidence="2 3">22II1-22F33</strain>
    </source>
</reference>
<gene>
    <name evidence="2" type="ORF">ATO3_22135</name>
</gene>
<comment type="caution">
    <text evidence="2">The sequence shown here is derived from an EMBL/GenBank/DDBJ whole genome shotgun (WGS) entry which is preliminary data.</text>
</comment>
<dbReference type="Pfam" id="PF09458">
    <property type="entry name" value="H_lectin"/>
    <property type="match status" value="1"/>
</dbReference>
<dbReference type="Proteomes" id="UP000215377">
    <property type="component" value="Unassembled WGS sequence"/>
</dbReference>
<name>A0A225ND61_9RHOB</name>
<protein>
    <submittedName>
        <fullName evidence="2">ATP synthase</fullName>
    </submittedName>
</protein>
<organism evidence="2 3">
    <name type="scientific">Marinibacterium profundimaris</name>
    <dbReference type="NCBI Taxonomy" id="1679460"/>
    <lineage>
        <taxon>Bacteria</taxon>
        <taxon>Pseudomonadati</taxon>
        <taxon>Pseudomonadota</taxon>
        <taxon>Alphaproteobacteria</taxon>
        <taxon>Rhodobacterales</taxon>
        <taxon>Paracoccaceae</taxon>
        <taxon>Marinibacterium</taxon>
    </lineage>
</organism>
<feature type="domain" description="H-type lectin" evidence="1">
    <location>
        <begin position="40"/>
        <end position="104"/>
    </location>
</feature>
<evidence type="ECO:0000259" key="1">
    <source>
        <dbReference type="Pfam" id="PF09458"/>
    </source>
</evidence>